<feature type="region of interest" description="Disordered" evidence="1">
    <location>
        <begin position="228"/>
        <end position="261"/>
    </location>
</feature>
<feature type="region of interest" description="Disordered" evidence="1">
    <location>
        <begin position="338"/>
        <end position="361"/>
    </location>
</feature>
<protein>
    <submittedName>
        <fullName evidence="2">Uncharacterized protein</fullName>
    </submittedName>
</protein>
<dbReference type="Proteomes" id="UP000077266">
    <property type="component" value="Unassembled WGS sequence"/>
</dbReference>
<name>A0A165NIW2_EXIGL</name>
<feature type="region of interest" description="Disordered" evidence="1">
    <location>
        <begin position="1"/>
        <end position="22"/>
    </location>
</feature>
<evidence type="ECO:0000256" key="1">
    <source>
        <dbReference type="SAM" id="MobiDB-lite"/>
    </source>
</evidence>
<proteinExistence type="predicted"/>
<sequence length="808" mass="87181">MHVKDASEQRNFTLGVPRPNAPDHDISHDFCGPMQYSGPQTTSTTARPLPAPSNTAVYGYSPYAAPFLSHAGARPSSFALSALPGVAGNQPPYPPHPAIPPPPLDTHDHGYSALSNHMANHQLYPTLSNMSHTLPASSTYHEGYPSPLDFPLNEHGLPALIGEEDRQPFSNDATPEPVSRSSSMDSAGSMDDMQLVDLQRLPQYLHRGRGVESTQHPSAVFIHRAPEVPSGDTSMRLNEQPYAPGGGASHHPPSLYSGQVPPIALADDAQPASHMQSSYAQFDGAGQQHTTAPYASTMAQYGQYNQPTIVDPERSSHHVVHLPSTFPVGANLYLQNTNSQQPMHEGPSGGHSSYESPNTVPRSLRRGLAIRQSGTVTVGNEHRYTPYGGAAQRELPPVPNAQFGSVGQHVQPNNILKPRPQTEHTVIRTGSFSGNAVPALPIASQDVIYGSTPTSGPSASIWYGNRREAAATAAGGDETKYSSTRPQNDQLLATSTIVGGTQYQPMGGPTSLQRDWQSGTRQMENVLAPTQTAAGFATRGLAVPFARFPRLEPSDSRSTANRAAASSHVPSALADGVAGVPPAALVHSFQVVPAPSAPQPLIAVQPDPKRLEHADPQRPWLVGDDGSKADRIKRFIANEAERTGHDSWPRMCPHSDCKKFLQWLDGGRAKQPVYQDEDALLRHIERCGDEVCEFCFVEGAFFGRPALAHIHRRKGCPTMEKCGGVRNIVGVYTWLEKHCTAERIEQVVASYQLGEKVRNGKPFGKYMKILHADVLRGNDAARALVDTARTALDADDIPAFAVRYSMPA</sequence>
<keyword evidence="3" id="KW-1185">Reference proteome</keyword>
<feature type="compositionally biased region" description="Low complexity" evidence="1">
    <location>
        <begin position="179"/>
        <end position="189"/>
    </location>
</feature>
<gene>
    <name evidence="2" type="ORF">EXIGLDRAFT_745421</name>
</gene>
<feature type="region of interest" description="Disordered" evidence="1">
    <location>
        <begin position="164"/>
        <end position="189"/>
    </location>
</feature>
<dbReference type="AlphaFoldDB" id="A0A165NIW2"/>
<accession>A0A165NIW2</accession>
<feature type="compositionally biased region" description="Polar residues" evidence="1">
    <location>
        <begin position="350"/>
        <end position="361"/>
    </location>
</feature>
<reference evidence="2 3" key="1">
    <citation type="journal article" date="2016" name="Mol. Biol. Evol.">
        <title>Comparative Genomics of Early-Diverging Mushroom-Forming Fungi Provides Insights into the Origins of Lignocellulose Decay Capabilities.</title>
        <authorList>
            <person name="Nagy L.G."/>
            <person name="Riley R."/>
            <person name="Tritt A."/>
            <person name="Adam C."/>
            <person name="Daum C."/>
            <person name="Floudas D."/>
            <person name="Sun H."/>
            <person name="Yadav J.S."/>
            <person name="Pangilinan J."/>
            <person name="Larsson K.H."/>
            <person name="Matsuura K."/>
            <person name="Barry K."/>
            <person name="Labutti K."/>
            <person name="Kuo R."/>
            <person name="Ohm R.A."/>
            <person name="Bhattacharya S.S."/>
            <person name="Shirouzu T."/>
            <person name="Yoshinaga Y."/>
            <person name="Martin F.M."/>
            <person name="Grigoriev I.V."/>
            <person name="Hibbett D.S."/>
        </authorList>
    </citation>
    <scope>NUCLEOTIDE SEQUENCE [LARGE SCALE GENOMIC DNA]</scope>
    <source>
        <strain evidence="2 3">HHB12029</strain>
    </source>
</reference>
<organism evidence="2 3">
    <name type="scientific">Exidia glandulosa HHB12029</name>
    <dbReference type="NCBI Taxonomy" id="1314781"/>
    <lineage>
        <taxon>Eukaryota</taxon>
        <taxon>Fungi</taxon>
        <taxon>Dikarya</taxon>
        <taxon>Basidiomycota</taxon>
        <taxon>Agaricomycotina</taxon>
        <taxon>Agaricomycetes</taxon>
        <taxon>Auriculariales</taxon>
        <taxon>Exidiaceae</taxon>
        <taxon>Exidia</taxon>
    </lineage>
</organism>
<evidence type="ECO:0000313" key="2">
    <source>
        <dbReference type="EMBL" id="KZW00812.1"/>
    </source>
</evidence>
<dbReference type="InParanoid" id="A0A165NIW2"/>
<evidence type="ECO:0000313" key="3">
    <source>
        <dbReference type="Proteomes" id="UP000077266"/>
    </source>
</evidence>
<dbReference type="EMBL" id="KV425898">
    <property type="protein sequence ID" value="KZW00812.1"/>
    <property type="molecule type" value="Genomic_DNA"/>
</dbReference>